<feature type="region of interest" description="Disordered" evidence="2">
    <location>
        <begin position="150"/>
        <end position="177"/>
    </location>
</feature>
<accession>A0AAD9M0V5</accession>
<protein>
    <recommendedName>
        <fullName evidence="3">RING-type domain-containing protein</fullName>
    </recommendedName>
</protein>
<keyword evidence="1" id="KW-0479">Metal-binding</keyword>
<dbReference type="SMART" id="SM00184">
    <property type="entry name" value="RING"/>
    <property type="match status" value="1"/>
</dbReference>
<dbReference type="InterPro" id="IPR001841">
    <property type="entry name" value="Znf_RING"/>
</dbReference>
<name>A0AAD9M0V5_9PEZI</name>
<dbReference type="InterPro" id="IPR013083">
    <property type="entry name" value="Znf_RING/FYVE/PHD"/>
</dbReference>
<proteinExistence type="predicted"/>
<dbReference type="AlphaFoldDB" id="A0AAD9M0V5"/>
<feature type="domain" description="RING-type" evidence="3">
    <location>
        <begin position="47"/>
        <end position="102"/>
    </location>
</feature>
<feature type="region of interest" description="Disordered" evidence="2">
    <location>
        <begin position="1"/>
        <end position="24"/>
    </location>
</feature>
<keyword evidence="1" id="KW-0863">Zinc-finger</keyword>
<gene>
    <name evidence="4" type="ORF">LX32DRAFT_568819</name>
</gene>
<organism evidence="4 5">
    <name type="scientific">Colletotrichum zoysiae</name>
    <dbReference type="NCBI Taxonomy" id="1216348"/>
    <lineage>
        <taxon>Eukaryota</taxon>
        <taxon>Fungi</taxon>
        <taxon>Dikarya</taxon>
        <taxon>Ascomycota</taxon>
        <taxon>Pezizomycotina</taxon>
        <taxon>Sordariomycetes</taxon>
        <taxon>Hypocreomycetidae</taxon>
        <taxon>Glomerellales</taxon>
        <taxon>Glomerellaceae</taxon>
        <taxon>Colletotrichum</taxon>
        <taxon>Colletotrichum graminicola species complex</taxon>
    </lineage>
</organism>
<evidence type="ECO:0000259" key="3">
    <source>
        <dbReference type="PROSITE" id="PS50089"/>
    </source>
</evidence>
<evidence type="ECO:0000256" key="1">
    <source>
        <dbReference type="PROSITE-ProRule" id="PRU00175"/>
    </source>
</evidence>
<dbReference type="SUPFAM" id="SSF57850">
    <property type="entry name" value="RING/U-box"/>
    <property type="match status" value="1"/>
</dbReference>
<dbReference type="Proteomes" id="UP001232148">
    <property type="component" value="Unassembled WGS sequence"/>
</dbReference>
<dbReference type="PROSITE" id="PS50089">
    <property type="entry name" value="ZF_RING_2"/>
    <property type="match status" value="1"/>
</dbReference>
<evidence type="ECO:0000313" key="5">
    <source>
        <dbReference type="Proteomes" id="UP001232148"/>
    </source>
</evidence>
<dbReference type="GO" id="GO:0008270">
    <property type="term" value="F:zinc ion binding"/>
    <property type="evidence" value="ECO:0007669"/>
    <property type="project" value="UniProtKB-KW"/>
</dbReference>
<comment type="caution">
    <text evidence="4">The sequence shown here is derived from an EMBL/GenBank/DDBJ whole genome shotgun (WGS) entry which is preliminary data.</text>
</comment>
<evidence type="ECO:0000313" key="4">
    <source>
        <dbReference type="EMBL" id="KAK2025033.1"/>
    </source>
</evidence>
<sequence>MSSVTDSELPKRAGGRSNAYPNDMDNQAQALDHARKILDSMVEESACSICYEPLRSMHVTHCGHNHCTQCIRTLFAGTGVCRRVPRGRLDEYKVYAQCPTCHAEVGLDLDENDRLIVPVVVAAEKQLGRLREWSQRRRVQNDELLAQGASLDSTASSRRRLADAMAREDERRASATGASAFAYGNMFPARHPETSPTPWPTVPLPSPWGWAQNTERSIPTAGMASSSAEAPSQPWGYQPGFIPPSYHYPPPLGIRRTREDENLMSSADGEVVRAHAPHGLQ</sequence>
<reference evidence="4" key="1">
    <citation type="submission" date="2021-06" db="EMBL/GenBank/DDBJ databases">
        <title>Comparative genomics, transcriptomics and evolutionary studies reveal genomic signatures of adaptation to plant cell wall in hemibiotrophic fungi.</title>
        <authorList>
            <consortium name="DOE Joint Genome Institute"/>
            <person name="Baroncelli R."/>
            <person name="Diaz J.F."/>
            <person name="Benocci T."/>
            <person name="Peng M."/>
            <person name="Battaglia E."/>
            <person name="Haridas S."/>
            <person name="Andreopoulos W."/>
            <person name="Labutti K."/>
            <person name="Pangilinan J."/>
            <person name="Floch G.L."/>
            <person name="Makela M.R."/>
            <person name="Henrissat B."/>
            <person name="Grigoriev I.V."/>
            <person name="Crouch J.A."/>
            <person name="De Vries R.P."/>
            <person name="Sukno S.A."/>
            <person name="Thon M.R."/>
        </authorList>
    </citation>
    <scope>NUCLEOTIDE SEQUENCE</scope>
    <source>
        <strain evidence="4">MAFF235873</strain>
    </source>
</reference>
<feature type="compositionally biased region" description="Basic and acidic residues" evidence="2">
    <location>
        <begin position="160"/>
        <end position="173"/>
    </location>
</feature>
<evidence type="ECO:0000256" key="2">
    <source>
        <dbReference type="SAM" id="MobiDB-lite"/>
    </source>
</evidence>
<dbReference type="Gene3D" id="3.30.40.10">
    <property type="entry name" value="Zinc/RING finger domain, C3HC4 (zinc finger)"/>
    <property type="match status" value="1"/>
</dbReference>
<keyword evidence="5" id="KW-1185">Reference proteome</keyword>
<keyword evidence="1" id="KW-0862">Zinc</keyword>
<dbReference type="EMBL" id="MU842947">
    <property type="protein sequence ID" value="KAK2025033.1"/>
    <property type="molecule type" value="Genomic_DNA"/>
</dbReference>